<name>A0A371BJ12_9SPHN</name>
<accession>A0A371BJ12</accession>
<keyword evidence="3" id="KW-1185">Reference proteome</keyword>
<dbReference type="Proteomes" id="UP000263833">
    <property type="component" value="Unassembled WGS sequence"/>
</dbReference>
<feature type="signal peptide" evidence="1">
    <location>
        <begin position="1"/>
        <end position="20"/>
    </location>
</feature>
<feature type="chain" id="PRO_5016737185" evidence="1">
    <location>
        <begin position="21"/>
        <end position="351"/>
    </location>
</feature>
<dbReference type="AlphaFoldDB" id="A0A371BJ12"/>
<reference evidence="3" key="1">
    <citation type="submission" date="2018-08" db="EMBL/GenBank/DDBJ databases">
        <authorList>
            <person name="Kim S.-J."/>
            <person name="Jung G.-Y."/>
        </authorList>
    </citation>
    <scope>NUCLEOTIDE SEQUENCE [LARGE SCALE GENOMIC DNA]</scope>
    <source>
        <strain evidence="3">GY_G</strain>
    </source>
</reference>
<sequence>MRLGGLISYLAAMVMATSLAAADAAPAAPAQLAKTETGGETLHYTIIGTRFGNRFKWTVGPDGKGEVAIPFSIGHLIPAAENDYYFLQGEHPIDIGADGYAELRSALSQIVERGPMPLTLDGPWLECRMARTMDLGAAQLRWTKDAKEGMVFADFGCRNEDKAVDEMLARFALAWQLLGRRLSEQGGDIAIAVPKDSKPFEWNEKLRYNEVGPMGAGGKLLELNPNGTGKIVTEDHISWYADKALRDQYFIPAGESRFDIGRAGYLKVRASLDGVIAGRVAPMIEPWENDPDNPNRRCMSDQPFGILKWSEDKDQKGYRFDRSCYTDKNEAIWAMLAPVYPLIVRNLLKSD</sequence>
<organism evidence="2 3">
    <name type="scientific">Sphingorhabdus pulchriflava</name>
    <dbReference type="NCBI Taxonomy" id="2292257"/>
    <lineage>
        <taxon>Bacteria</taxon>
        <taxon>Pseudomonadati</taxon>
        <taxon>Pseudomonadota</taxon>
        <taxon>Alphaproteobacteria</taxon>
        <taxon>Sphingomonadales</taxon>
        <taxon>Sphingomonadaceae</taxon>
        <taxon>Sphingorhabdus</taxon>
    </lineage>
</organism>
<keyword evidence="1" id="KW-0732">Signal</keyword>
<gene>
    <name evidence="2" type="ORF">DXH95_09620</name>
</gene>
<protein>
    <submittedName>
        <fullName evidence="2">Uncharacterized protein</fullName>
    </submittedName>
</protein>
<evidence type="ECO:0000313" key="2">
    <source>
        <dbReference type="EMBL" id="RDV07570.1"/>
    </source>
</evidence>
<evidence type="ECO:0000313" key="3">
    <source>
        <dbReference type="Proteomes" id="UP000263833"/>
    </source>
</evidence>
<proteinExistence type="predicted"/>
<dbReference type="EMBL" id="QRGP01000001">
    <property type="protein sequence ID" value="RDV07570.1"/>
    <property type="molecule type" value="Genomic_DNA"/>
</dbReference>
<evidence type="ECO:0000256" key="1">
    <source>
        <dbReference type="SAM" id="SignalP"/>
    </source>
</evidence>
<comment type="caution">
    <text evidence="2">The sequence shown here is derived from an EMBL/GenBank/DDBJ whole genome shotgun (WGS) entry which is preliminary data.</text>
</comment>